<dbReference type="EMBL" id="HE663493">
    <property type="protein sequence ID" value="CCG09025.1"/>
    <property type="molecule type" value="Genomic_DNA"/>
</dbReference>
<dbReference type="HOGENOM" id="CLU_2466983_0_0_5"/>
<evidence type="ECO:0000313" key="2">
    <source>
        <dbReference type="Proteomes" id="UP000033220"/>
    </source>
</evidence>
<reference evidence="1 2" key="1">
    <citation type="submission" date="2012-02" db="EMBL/GenBank/DDBJ databases">
        <title>Shotgun genome sequence of Phaeospirillum photometricum DSM 122.</title>
        <authorList>
            <person name="Duquesne K."/>
            <person name="Sturgis J."/>
        </authorList>
    </citation>
    <scope>NUCLEOTIDE SEQUENCE [LARGE SCALE GENOMIC DNA]</scope>
    <source>
        <strain evidence="2">DSM122</strain>
    </source>
</reference>
<organism evidence="1 2">
    <name type="scientific">Pararhodospirillum photometricum DSM 122</name>
    <dbReference type="NCBI Taxonomy" id="1150469"/>
    <lineage>
        <taxon>Bacteria</taxon>
        <taxon>Pseudomonadati</taxon>
        <taxon>Pseudomonadota</taxon>
        <taxon>Alphaproteobacteria</taxon>
        <taxon>Rhodospirillales</taxon>
        <taxon>Rhodospirillaceae</taxon>
        <taxon>Pararhodospirillum</taxon>
    </lineage>
</organism>
<keyword evidence="2" id="KW-1185">Reference proteome</keyword>
<dbReference type="PATRIC" id="fig|1150469.3.peg.2725"/>
<proteinExistence type="predicted"/>
<protein>
    <submittedName>
        <fullName evidence="1">Uncharacterized protein</fullName>
    </submittedName>
</protein>
<dbReference type="RefSeq" id="WP_014415657.1">
    <property type="nucleotide sequence ID" value="NC_017059.1"/>
</dbReference>
<dbReference type="AlphaFoldDB" id="H6SM10"/>
<dbReference type="KEGG" id="rpm:RSPPHO_02399"/>
<sequence length="88" mass="9435">MIDICDRICDALYADGATDELAAEAVDEIRALRAVNADVLAALKEIATFEAHVRSNWSSLQDLEEINNALFEAVMVAVAAIAKLEGGE</sequence>
<name>H6SM10_PARPM</name>
<evidence type="ECO:0000313" key="1">
    <source>
        <dbReference type="EMBL" id="CCG09025.1"/>
    </source>
</evidence>
<accession>H6SM10</accession>
<dbReference type="Proteomes" id="UP000033220">
    <property type="component" value="Chromosome DSM 122"/>
</dbReference>
<gene>
    <name evidence="1" type="ORF">RSPPHO_02399</name>
</gene>